<dbReference type="OMA" id="SGGCGIF"/>
<dbReference type="Gene3D" id="3.90.180.10">
    <property type="entry name" value="Medium-chain alcohol dehydrogenases, catalytic domain"/>
    <property type="match status" value="1"/>
</dbReference>
<gene>
    <name evidence="2" type="ORF">JI435_308400</name>
</gene>
<dbReference type="SUPFAM" id="SSF50129">
    <property type="entry name" value="GroES-like"/>
    <property type="match status" value="1"/>
</dbReference>
<dbReference type="Gene3D" id="3.40.50.720">
    <property type="entry name" value="NAD(P)-binding Rossmann-like Domain"/>
    <property type="match status" value="1"/>
</dbReference>
<dbReference type="EMBL" id="CP069044">
    <property type="protein sequence ID" value="QRD07271.1"/>
    <property type="molecule type" value="Genomic_DNA"/>
</dbReference>
<sequence>MAKTMKVWQYKSVTGGMEKNLHINDNAPIPVPNDNEILVQVHAMALNPVDHKITESPAPLRLLGSVFTPGSDFSGKVAEVGKNAEGFTKGQFVFGAKMGEYLNGTLAQYVVVKKELAAVLPEGVDPQVAATAGICGLTEYQAIAPNVKAGDKVFINGGSGGTGSFGVQIAKALGCHVTTTCSAANVELCQSLGADEVIDYKSTNIVQSLSSKGPIFKHVVDNIGTPANLYKASNAFISPGGGFSQIGATPSLGSALQIGSNMLRPGFLGGGKAKYQLLMTQASKPNLEQLGQWMQEGKLKPVVDSIFEWEDAPKAYEKLKSGRAKGKIVVKVPQDKE</sequence>
<reference evidence="3" key="1">
    <citation type="journal article" date="2021" name="BMC Genomics">
        <title>Chromosome-level genome assembly and manually-curated proteome of model necrotroph Parastagonospora nodorum Sn15 reveals a genome-wide trove of candidate effector homologs, and redundancy of virulence-related functions within an accessory chromosome.</title>
        <authorList>
            <person name="Bertazzoni S."/>
            <person name="Jones D.A.B."/>
            <person name="Phan H.T."/>
            <person name="Tan K.-C."/>
            <person name="Hane J.K."/>
        </authorList>
    </citation>
    <scope>NUCLEOTIDE SEQUENCE [LARGE SCALE GENOMIC DNA]</scope>
    <source>
        <strain evidence="3">SN15 / ATCC MYA-4574 / FGSC 10173)</strain>
    </source>
</reference>
<organism evidence="2 3">
    <name type="scientific">Phaeosphaeria nodorum (strain SN15 / ATCC MYA-4574 / FGSC 10173)</name>
    <name type="common">Glume blotch fungus</name>
    <name type="synonym">Parastagonospora nodorum</name>
    <dbReference type="NCBI Taxonomy" id="321614"/>
    <lineage>
        <taxon>Eukaryota</taxon>
        <taxon>Fungi</taxon>
        <taxon>Dikarya</taxon>
        <taxon>Ascomycota</taxon>
        <taxon>Pezizomycotina</taxon>
        <taxon>Dothideomycetes</taxon>
        <taxon>Pleosporomycetidae</taxon>
        <taxon>Pleosporales</taxon>
        <taxon>Pleosporineae</taxon>
        <taxon>Phaeosphaeriaceae</taxon>
        <taxon>Parastagonospora</taxon>
    </lineage>
</organism>
<keyword evidence="3" id="KW-1185">Reference proteome</keyword>
<evidence type="ECO:0000259" key="1">
    <source>
        <dbReference type="SMART" id="SM00829"/>
    </source>
</evidence>
<feature type="domain" description="Enoyl reductase (ER)" evidence="1">
    <location>
        <begin position="16"/>
        <end position="330"/>
    </location>
</feature>
<protein>
    <recommendedName>
        <fullName evidence="1">Enoyl reductase (ER) domain-containing protein</fullName>
    </recommendedName>
</protein>
<evidence type="ECO:0000313" key="3">
    <source>
        <dbReference type="Proteomes" id="UP000663193"/>
    </source>
</evidence>
<dbReference type="InterPro" id="IPR036291">
    <property type="entry name" value="NAD(P)-bd_dom_sf"/>
</dbReference>
<dbReference type="Pfam" id="PF08240">
    <property type="entry name" value="ADH_N"/>
    <property type="match status" value="1"/>
</dbReference>
<dbReference type="VEuPathDB" id="FungiDB:JI435_308400"/>
<dbReference type="PANTHER" id="PTHR11695">
    <property type="entry name" value="ALCOHOL DEHYDROGENASE RELATED"/>
    <property type="match status" value="1"/>
</dbReference>
<evidence type="ECO:0000313" key="2">
    <source>
        <dbReference type="EMBL" id="QRD07271.1"/>
    </source>
</evidence>
<dbReference type="SMART" id="SM00829">
    <property type="entry name" value="PKS_ER"/>
    <property type="match status" value="1"/>
</dbReference>
<proteinExistence type="predicted"/>
<dbReference type="InterPro" id="IPR013154">
    <property type="entry name" value="ADH-like_N"/>
</dbReference>
<dbReference type="GO" id="GO:0016491">
    <property type="term" value="F:oxidoreductase activity"/>
    <property type="evidence" value="ECO:0007669"/>
    <property type="project" value="InterPro"/>
</dbReference>
<accession>A0A7U2ICF1</accession>
<name>A0A7U2ICF1_PHANO</name>
<dbReference type="InterPro" id="IPR020843">
    <property type="entry name" value="ER"/>
</dbReference>
<dbReference type="SUPFAM" id="SSF51735">
    <property type="entry name" value="NAD(P)-binding Rossmann-fold domains"/>
    <property type="match status" value="1"/>
</dbReference>
<dbReference type="InterPro" id="IPR011032">
    <property type="entry name" value="GroES-like_sf"/>
</dbReference>
<dbReference type="OrthoDB" id="201656at2759"/>
<dbReference type="Pfam" id="PF13602">
    <property type="entry name" value="ADH_zinc_N_2"/>
    <property type="match status" value="1"/>
</dbReference>
<dbReference type="AlphaFoldDB" id="A0A7U2ICF1"/>
<dbReference type="CDD" id="cd08267">
    <property type="entry name" value="MDR1"/>
    <property type="match status" value="1"/>
</dbReference>
<dbReference type="InterPro" id="IPR050700">
    <property type="entry name" value="YIM1/Zinc_Alcohol_DH_Fams"/>
</dbReference>
<dbReference type="Proteomes" id="UP000663193">
    <property type="component" value="Chromosome 22"/>
</dbReference>
<dbReference type="PANTHER" id="PTHR11695:SF294">
    <property type="entry name" value="RETICULON-4-INTERACTING PROTEIN 1, MITOCHONDRIAL"/>
    <property type="match status" value="1"/>
</dbReference>